<proteinExistence type="inferred from homology"/>
<dbReference type="Gene3D" id="1.10.1750.10">
    <property type="match status" value="1"/>
</dbReference>
<dbReference type="GO" id="GO:0005524">
    <property type="term" value="F:ATP binding"/>
    <property type="evidence" value="ECO:0007669"/>
    <property type="project" value="UniProtKB-KW"/>
</dbReference>
<evidence type="ECO:0000256" key="2">
    <source>
        <dbReference type="ARBA" id="ARBA00022490"/>
    </source>
</evidence>
<dbReference type="Gene3D" id="3.30.300.180">
    <property type="match status" value="1"/>
</dbReference>
<keyword evidence="3" id="KW-0235">DNA replication</keyword>
<dbReference type="Gene3D" id="3.40.50.300">
    <property type="entry name" value="P-loop containing nucleotide triphosphate hydrolases"/>
    <property type="match status" value="1"/>
</dbReference>
<dbReference type="Pfam" id="PF00308">
    <property type="entry name" value="Bac_DnaA"/>
    <property type="match status" value="1"/>
</dbReference>
<dbReference type="InterPro" id="IPR010921">
    <property type="entry name" value="Trp_repressor/repl_initiator"/>
</dbReference>
<dbReference type="NCBIfam" id="TIGR00362">
    <property type="entry name" value="DnaA"/>
    <property type="match status" value="1"/>
</dbReference>
<dbReference type="GO" id="GO:0006275">
    <property type="term" value="P:regulation of DNA replication"/>
    <property type="evidence" value="ECO:0007669"/>
    <property type="project" value="InterPro"/>
</dbReference>
<dbReference type="InterPro" id="IPR001957">
    <property type="entry name" value="Chromosome_initiator_DnaA"/>
</dbReference>
<evidence type="ECO:0000256" key="1">
    <source>
        <dbReference type="ARBA" id="ARBA00006583"/>
    </source>
</evidence>
<feature type="region of interest" description="Disordered" evidence="8">
    <location>
        <begin position="87"/>
        <end position="109"/>
    </location>
</feature>
<organism evidence="11">
    <name type="scientific">marine metagenome</name>
    <dbReference type="NCBI Taxonomy" id="408172"/>
    <lineage>
        <taxon>unclassified sequences</taxon>
        <taxon>metagenomes</taxon>
        <taxon>ecological metagenomes</taxon>
    </lineage>
</organism>
<dbReference type="SMART" id="SM00382">
    <property type="entry name" value="AAA"/>
    <property type="match status" value="1"/>
</dbReference>
<dbReference type="AlphaFoldDB" id="A0A381RN95"/>
<dbReference type="CDD" id="cd00009">
    <property type="entry name" value="AAA"/>
    <property type="match status" value="1"/>
</dbReference>
<feature type="domain" description="Chromosomal replication initiator DnaA C-terminal" evidence="10">
    <location>
        <begin position="353"/>
        <end position="422"/>
    </location>
</feature>
<dbReference type="SMART" id="SM00760">
    <property type="entry name" value="Bac_DnaA_C"/>
    <property type="match status" value="1"/>
</dbReference>
<keyword evidence="7" id="KW-0238">DNA-binding</keyword>
<dbReference type="PRINTS" id="PR00051">
    <property type="entry name" value="DNAA"/>
</dbReference>
<dbReference type="GO" id="GO:0008289">
    <property type="term" value="F:lipid binding"/>
    <property type="evidence" value="ECO:0007669"/>
    <property type="project" value="UniProtKB-KW"/>
</dbReference>
<evidence type="ECO:0000256" key="6">
    <source>
        <dbReference type="ARBA" id="ARBA00023121"/>
    </source>
</evidence>
<dbReference type="GO" id="GO:0006270">
    <property type="term" value="P:DNA replication initiation"/>
    <property type="evidence" value="ECO:0007669"/>
    <property type="project" value="InterPro"/>
</dbReference>
<sequence>MDYKKIWSKANAELKNSLPEHAYKAWIETLTPIGLTNDVFIVEAPNRFAYDWINNNYYDFLVAALKKQAPKTELKISIAAPSRQSAMSAELDKKEPTKQSNAGKRHNINPNNIFKTFIEGPNNQFAKKAAIRVSKTPGEGSFNPLIIYGGVGLGKTHLLHAIANALVEGKKPTNVVLASSEKFTNDFIASIQENKSLDFSRVYRKADILLIDDIQFFQGKEQTQEQFFHTFNDLLVAGKQIVMTADRYPGEMVGLQDRLLSRFESGLHADIQPPDFETRVAILAAKAKQNNVSIHPKFLETIASHVKTNIRDLESCVTKLLAHATFSEGEIDETLVETVIRERLGNQAYGQTTVQDIINRVCAAFSVTEEEVVGQSRRKNIVEARQVVAYLSRKVLDMPLSSIGLHLGGRDHTTIMHAQRKIEGLIKKDKKFKRRVDIVYNELNLN</sequence>
<dbReference type="PROSITE" id="PS01008">
    <property type="entry name" value="DNAA"/>
    <property type="match status" value="1"/>
</dbReference>
<dbReference type="InterPro" id="IPR018312">
    <property type="entry name" value="Chromosome_initiator_DnaA_CS"/>
</dbReference>
<evidence type="ECO:0000256" key="5">
    <source>
        <dbReference type="ARBA" id="ARBA00022840"/>
    </source>
</evidence>
<gene>
    <name evidence="11" type="ORF">METZ01_LOCUS45578</name>
</gene>
<dbReference type="SUPFAM" id="SSF52540">
    <property type="entry name" value="P-loop containing nucleoside triphosphate hydrolases"/>
    <property type="match status" value="1"/>
</dbReference>
<evidence type="ECO:0000313" key="11">
    <source>
        <dbReference type="EMBL" id="SUZ92724.1"/>
    </source>
</evidence>
<keyword evidence="4" id="KW-0547">Nucleotide-binding</keyword>
<keyword evidence="5" id="KW-0067">ATP-binding</keyword>
<evidence type="ECO:0000259" key="9">
    <source>
        <dbReference type="SMART" id="SM00382"/>
    </source>
</evidence>
<evidence type="ECO:0000256" key="7">
    <source>
        <dbReference type="ARBA" id="ARBA00023125"/>
    </source>
</evidence>
<dbReference type="PANTHER" id="PTHR30050:SF2">
    <property type="entry name" value="CHROMOSOMAL REPLICATION INITIATOR PROTEIN DNAA"/>
    <property type="match status" value="1"/>
</dbReference>
<dbReference type="EMBL" id="UINC01002084">
    <property type="protein sequence ID" value="SUZ92724.1"/>
    <property type="molecule type" value="Genomic_DNA"/>
</dbReference>
<dbReference type="GO" id="GO:0005886">
    <property type="term" value="C:plasma membrane"/>
    <property type="evidence" value="ECO:0007669"/>
    <property type="project" value="TreeGrafter"/>
</dbReference>
<protein>
    <recommendedName>
        <fullName evidence="12">Chromosomal replication initiator protein DnaA</fullName>
    </recommendedName>
</protein>
<evidence type="ECO:0008006" key="12">
    <source>
        <dbReference type="Google" id="ProtNLM"/>
    </source>
</evidence>
<dbReference type="SUPFAM" id="SSF48295">
    <property type="entry name" value="TrpR-like"/>
    <property type="match status" value="1"/>
</dbReference>
<reference evidence="11" key="1">
    <citation type="submission" date="2018-05" db="EMBL/GenBank/DDBJ databases">
        <authorList>
            <person name="Lanie J.A."/>
            <person name="Ng W.-L."/>
            <person name="Kazmierczak K.M."/>
            <person name="Andrzejewski T.M."/>
            <person name="Davidsen T.M."/>
            <person name="Wayne K.J."/>
            <person name="Tettelin H."/>
            <person name="Glass J.I."/>
            <person name="Rusch D."/>
            <person name="Podicherti R."/>
            <person name="Tsui H.-C.T."/>
            <person name="Winkler M.E."/>
        </authorList>
    </citation>
    <scope>NUCLEOTIDE SEQUENCE</scope>
</reference>
<evidence type="ECO:0000256" key="8">
    <source>
        <dbReference type="SAM" id="MobiDB-lite"/>
    </source>
</evidence>
<dbReference type="InterPro" id="IPR003593">
    <property type="entry name" value="AAA+_ATPase"/>
</dbReference>
<feature type="domain" description="AAA+ ATPase" evidence="9">
    <location>
        <begin position="141"/>
        <end position="275"/>
    </location>
</feature>
<comment type="similarity">
    <text evidence="1">Belongs to the DnaA family.</text>
</comment>
<dbReference type="Pfam" id="PF11638">
    <property type="entry name" value="DnaA_N"/>
    <property type="match status" value="1"/>
</dbReference>
<keyword evidence="6" id="KW-0446">Lipid-binding</keyword>
<dbReference type="HAMAP" id="MF_00377">
    <property type="entry name" value="DnaA_bact"/>
    <property type="match status" value="1"/>
</dbReference>
<accession>A0A381RN95</accession>
<keyword evidence="2" id="KW-0963">Cytoplasm</keyword>
<dbReference type="Pfam" id="PF08299">
    <property type="entry name" value="Bac_DnaA_C"/>
    <property type="match status" value="1"/>
</dbReference>
<dbReference type="Gene3D" id="1.10.8.60">
    <property type="match status" value="1"/>
</dbReference>
<feature type="compositionally biased region" description="Polar residues" evidence="8">
    <location>
        <begin position="98"/>
        <end position="109"/>
    </location>
</feature>
<evidence type="ECO:0000259" key="10">
    <source>
        <dbReference type="SMART" id="SM00760"/>
    </source>
</evidence>
<dbReference type="InterPro" id="IPR013159">
    <property type="entry name" value="DnaA_C"/>
</dbReference>
<dbReference type="PANTHER" id="PTHR30050">
    <property type="entry name" value="CHROMOSOMAL REPLICATION INITIATOR PROTEIN DNAA"/>
    <property type="match status" value="1"/>
</dbReference>
<dbReference type="InterPro" id="IPR038454">
    <property type="entry name" value="DnaA_N_sf"/>
</dbReference>
<dbReference type="InterPro" id="IPR027417">
    <property type="entry name" value="P-loop_NTPase"/>
</dbReference>
<name>A0A381RN95_9ZZZZ</name>
<evidence type="ECO:0000256" key="4">
    <source>
        <dbReference type="ARBA" id="ARBA00022741"/>
    </source>
</evidence>
<dbReference type="CDD" id="cd06571">
    <property type="entry name" value="Bac_DnaA_C"/>
    <property type="match status" value="1"/>
</dbReference>
<dbReference type="InterPro" id="IPR013317">
    <property type="entry name" value="DnaA_dom"/>
</dbReference>
<dbReference type="InterPro" id="IPR020591">
    <property type="entry name" value="Chromosome_initiator_DnaA-like"/>
</dbReference>
<evidence type="ECO:0000256" key="3">
    <source>
        <dbReference type="ARBA" id="ARBA00022705"/>
    </source>
</evidence>
<dbReference type="GO" id="GO:0003688">
    <property type="term" value="F:DNA replication origin binding"/>
    <property type="evidence" value="ECO:0007669"/>
    <property type="project" value="InterPro"/>
</dbReference>
<dbReference type="InterPro" id="IPR024633">
    <property type="entry name" value="DnaA_N_dom"/>
</dbReference>